<evidence type="ECO:0000313" key="2">
    <source>
        <dbReference type="Proteomes" id="UP000051063"/>
    </source>
</evidence>
<gene>
    <name evidence="1" type="ORF">AN963_10495</name>
</gene>
<comment type="caution">
    <text evidence="1">The sequence shown here is derived from an EMBL/GenBank/DDBJ whole genome shotgun (WGS) entry which is preliminary data.</text>
</comment>
<evidence type="ECO:0000313" key="1">
    <source>
        <dbReference type="EMBL" id="KQL45496.1"/>
    </source>
</evidence>
<sequence length="75" mass="9314">MSAYRPVRRLNKYYKSNKGFKAWVNANEQWFRENPDVFKQVLSNPSMVNLFMDQMVQHSPRIERRLRRLSRKRRR</sequence>
<evidence type="ECO:0008006" key="3">
    <source>
        <dbReference type="Google" id="ProtNLM"/>
    </source>
</evidence>
<protein>
    <recommendedName>
        <fullName evidence="3">Transposase</fullName>
    </recommendedName>
</protein>
<dbReference type="RefSeq" id="WP_055744555.1">
    <property type="nucleotide sequence ID" value="NZ_LJJB01000010.1"/>
</dbReference>
<keyword evidence="2" id="KW-1185">Reference proteome</keyword>
<dbReference type="Proteomes" id="UP000051063">
    <property type="component" value="Unassembled WGS sequence"/>
</dbReference>
<organism evidence="1 2">
    <name type="scientific">Brevibacillus choshinensis</name>
    <dbReference type="NCBI Taxonomy" id="54911"/>
    <lineage>
        <taxon>Bacteria</taxon>
        <taxon>Bacillati</taxon>
        <taxon>Bacillota</taxon>
        <taxon>Bacilli</taxon>
        <taxon>Bacillales</taxon>
        <taxon>Paenibacillaceae</taxon>
        <taxon>Brevibacillus</taxon>
    </lineage>
</organism>
<reference evidence="1 2" key="1">
    <citation type="submission" date="2015-09" db="EMBL/GenBank/DDBJ databases">
        <title>Genome sequencing project for genomic taxonomy and phylogenomics of Bacillus-like bacteria.</title>
        <authorList>
            <person name="Liu B."/>
            <person name="Wang J."/>
            <person name="Zhu Y."/>
            <person name="Liu G."/>
            <person name="Chen Q."/>
            <person name="Chen Z."/>
            <person name="Lan J."/>
            <person name="Che J."/>
            <person name="Ge C."/>
            <person name="Shi H."/>
            <person name="Pan Z."/>
            <person name="Liu X."/>
        </authorList>
    </citation>
    <scope>NUCLEOTIDE SEQUENCE [LARGE SCALE GENOMIC DNA]</scope>
    <source>
        <strain evidence="1 2">DSM 8552</strain>
    </source>
</reference>
<accession>A0ABR5N4E7</accession>
<dbReference type="EMBL" id="LJJB01000010">
    <property type="protein sequence ID" value="KQL45496.1"/>
    <property type="molecule type" value="Genomic_DNA"/>
</dbReference>
<proteinExistence type="predicted"/>
<name>A0ABR5N4E7_BRECH</name>